<accession>A0A9P7D481</accession>
<dbReference type="EMBL" id="JABBWD010000018">
    <property type="protein sequence ID" value="KAG1777871.1"/>
    <property type="molecule type" value="Genomic_DNA"/>
</dbReference>
<gene>
    <name evidence="1" type="ORF">EV702DRAFT_1179144</name>
</gene>
<keyword evidence="2" id="KW-1185">Reference proteome</keyword>
<dbReference type="AlphaFoldDB" id="A0A9P7D481"/>
<comment type="caution">
    <text evidence="1">The sequence shown here is derived from an EMBL/GenBank/DDBJ whole genome shotgun (WGS) entry which is preliminary data.</text>
</comment>
<dbReference type="Proteomes" id="UP000714275">
    <property type="component" value="Unassembled WGS sequence"/>
</dbReference>
<name>A0A9P7D481_9AGAM</name>
<proteinExistence type="predicted"/>
<protein>
    <submittedName>
        <fullName evidence="1">Uncharacterized protein</fullName>
    </submittedName>
</protein>
<sequence>MHHYAECIQNFGTTNNYNTEMFECFHIDYAKEGWRATNLRDELLQMIQWLSRQEKVAIFETYLKDYHSTEVEREQEEQDPESPSQPLSSIISKHRCPFLHHLRVYLNRLLPRGEAISCIQLPHARLLFHQLDVWHTFKFSLDTLGNDVDGQEEIDSVRAKPGKGRAGDVGDGRFDVVVVAQSDKAENILAYPGYHHNMYSVTKAIGQNNNIVPGDIVSLSTIHQSCHLISHLDPNISWPSSWNFLLNNWSSKFAYQTLW</sequence>
<reference evidence="1" key="1">
    <citation type="journal article" date="2020" name="New Phytol.">
        <title>Comparative genomics reveals dynamic genome evolution in host specialist ectomycorrhizal fungi.</title>
        <authorList>
            <person name="Lofgren L.A."/>
            <person name="Nguyen N.H."/>
            <person name="Vilgalys R."/>
            <person name="Ruytinx J."/>
            <person name="Liao H.L."/>
            <person name="Branco S."/>
            <person name="Kuo A."/>
            <person name="LaButti K."/>
            <person name="Lipzen A."/>
            <person name="Andreopoulos W."/>
            <person name="Pangilinan J."/>
            <person name="Riley R."/>
            <person name="Hundley H."/>
            <person name="Na H."/>
            <person name="Barry K."/>
            <person name="Grigoriev I.V."/>
            <person name="Stajich J.E."/>
            <person name="Kennedy P.G."/>
        </authorList>
    </citation>
    <scope>NUCLEOTIDE SEQUENCE</scope>
    <source>
        <strain evidence="1">DOB743</strain>
    </source>
</reference>
<evidence type="ECO:0000313" key="1">
    <source>
        <dbReference type="EMBL" id="KAG1777871.1"/>
    </source>
</evidence>
<organism evidence="1 2">
    <name type="scientific">Suillus placidus</name>
    <dbReference type="NCBI Taxonomy" id="48579"/>
    <lineage>
        <taxon>Eukaryota</taxon>
        <taxon>Fungi</taxon>
        <taxon>Dikarya</taxon>
        <taxon>Basidiomycota</taxon>
        <taxon>Agaricomycotina</taxon>
        <taxon>Agaricomycetes</taxon>
        <taxon>Agaricomycetidae</taxon>
        <taxon>Boletales</taxon>
        <taxon>Suillineae</taxon>
        <taxon>Suillaceae</taxon>
        <taxon>Suillus</taxon>
    </lineage>
</organism>
<dbReference type="OrthoDB" id="2688614at2759"/>
<evidence type="ECO:0000313" key="2">
    <source>
        <dbReference type="Proteomes" id="UP000714275"/>
    </source>
</evidence>